<dbReference type="RefSeq" id="WP_171095855.1">
    <property type="nucleotide sequence ID" value="NZ_CP053069.1"/>
</dbReference>
<dbReference type="Pfam" id="PF13511">
    <property type="entry name" value="DUF4124"/>
    <property type="match status" value="1"/>
</dbReference>
<dbReference type="EMBL" id="CP053069">
    <property type="protein sequence ID" value="QJR13086.1"/>
    <property type="molecule type" value="Genomic_DNA"/>
</dbReference>
<dbReference type="InterPro" id="IPR025392">
    <property type="entry name" value="DUF4124"/>
</dbReference>
<reference evidence="4 5" key="1">
    <citation type="submission" date="2020-04" db="EMBL/GenBank/DDBJ databases">
        <title>Usitatibacter rugosus gen. nov., sp. nov. and Usitatibacter palustris sp. nov., novel members of Usitatibacteraceae fam. nov. within the order Nitrosomonadales isolated from soil.</title>
        <authorList>
            <person name="Huber K.J."/>
            <person name="Neumann-Schaal M."/>
            <person name="Geppert A."/>
            <person name="Luckner M."/>
            <person name="Wanner G."/>
            <person name="Overmann J."/>
        </authorList>
    </citation>
    <scope>NUCLEOTIDE SEQUENCE [LARGE SCALE GENOMIC DNA]</scope>
    <source>
        <strain evidence="4 5">0125_3</strain>
    </source>
</reference>
<name>A0A6M4H0Q4_9PROT</name>
<accession>A0A6M4H0Q4</accession>
<evidence type="ECO:0000256" key="2">
    <source>
        <dbReference type="SAM" id="SignalP"/>
    </source>
</evidence>
<feature type="coiled-coil region" evidence="1">
    <location>
        <begin position="113"/>
        <end position="202"/>
    </location>
</feature>
<sequence>MKKLWIATFLAVTSASALAQSTIYKHVDANGRVTYTNKPMKDAAVVELEPLTLIPATPTGMLQPQGVAAKPPAAPTPAPASAEANIKPAVAIVTAMPSASAVSFPKVDTSLQKKRDEERRRILEEELKGEEDQLSNVRRNLGEEQRNPELVAVVRMAQATADPTPSQQVELRNKLEKASGRIRGLQATAAEHEKNIEALKKELGALKP</sequence>
<keyword evidence="2" id="KW-0732">Signal</keyword>
<evidence type="ECO:0000256" key="1">
    <source>
        <dbReference type="SAM" id="Coils"/>
    </source>
</evidence>
<keyword evidence="5" id="KW-1185">Reference proteome</keyword>
<feature type="chain" id="PRO_5026929337" description="DUF4124 domain-containing protein" evidence="2">
    <location>
        <begin position="20"/>
        <end position="208"/>
    </location>
</feature>
<feature type="domain" description="DUF4124" evidence="3">
    <location>
        <begin position="11"/>
        <end position="82"/>
    </location>
</feature>
<protein>
    <recommendedName>
        <fullName evidence="3">DUF4124 domain-containing protein</fullName>
    </recommendedName>
</protein>
<dbReference type="AlphaFoldDB" id="A0A6M4H0Q4"/>
<feature type="signal peptide" evidence="2">
    <location>
        <begin position="1"/>
        <end position="19"/>
    </location>
</feature>
<dbReference type="Proteomes" id="UP000501534">
    <property type="component" value="Chromosome"/>
</dbReference>
<evidence type="ECO:0000259" key="3">
    <source>
        <dbReference type="Pfam" id="PF13511"/>
    </source>
</evidence>
<proteinExistence type="predicted"/>
<evidence type="ECO:0000313" key="4">
    <source>
        <dbReference type="EMBL" id="QJR13086.1"/>
    </source>
</evidence>
<dbReference type="KEGG" id="uru:DSM104443_04180"/>
<organism evidence="4 5">
    <name type="scientific">Usitatibacter rugosus</name>
    <dbReference type="NCBI Taxonomy" id="2732067"/>
    <lineage>
        <taxon>Bacteria</taxon>
        <taxon>Pseudomonadati</taxon>
        <taxon>Pseudomonadota</taxon>
        <taxon>Betaproteobacteria</taxon>
        <taxon>Nitrosomonadales</taxon>
        <taxon>Usitatibacteraceae</taxon>
        <taxon>Usitatibacter</taxon>
    </lineage>
</organism>
<evidence type="ECO:0000313" key="5">
    <source>
        <dbReference type="Proteomes" id="UP000501534"/>
    </source>
</evidence>
<gene>
    <name evidence="4" type="ORF">DSM104443_04180</name>
</gene>
<keyword evidence="1" id="KW-0175">Coiled coil</keyword>